<organism evidence="1">
    <name type="scientific">viral metagenome</name>
    <dbReference type="NCBI Taxonomy" id="1070528"/>
    <lineage>
        <taxon>unclassified sequences</taxon>
        <taxon>metagenomes</taxon>
        <taxon>organismal metagenomes</taxon>
    </lineage>
</organism>
<dbReference type="AlphaFoldDB" id="A0A6M3IXV3"/>
<protein>
    <submittedName>
        <fullName evidence="1">Uncharacterized protein</fullName>
    </submittedName>
</protein>
<dbReference type="EMBL" id="MT141470">
    <property type="protein sequence ID" value="QJA62393.1"/>
    <property type="molecule type" value="Genomic_DNA"/>
</dbReference>
<evidence type="ECO:0000313" key="2">
    <source>
        <dbReference type="EMBL" id="QJA82414.1"/>
    </source>
</evidence>
<name>A0A6M3IXV3_9ZZZZ</name>
<reference evidence="1" key="1">
    <citation type="submission" date="2020-03" db="EMBL/GenBank/DDBJ databases">
        <title>The deep terrestrial virosphere.</title>
        <authorList>
            <person name="Holmfeldt K."/>
            <person name="Nilsson E."/>
            <person name="Simone D."/>
            <person name="Lopez-Fernandez M."/>
            <person name="Wu X."/>
            <person name="de Brujin I."/>
            <person name="Lundin D."/>
            <person name="Andersson A."/>
            <person name="Bertilsson S."/>
            <person name="Dopson M."/>
        </authorList>
    </citation>
    <scope>NUCLEOTIDE SEQUENCE</scope>
    <source>
        <strain evidence="2">MM415A00408</strain>
        <strain evidence="1">MM415B00786</strain>
    </source>
</reference>
<sequence length="126" mass="13335">MANRVNHADVAEIIETSVTDTTPFITAANRLLEIALDSADQAILGDNLLEEIEKFLAAHLVALRDPVEGRAKVGASEAQFMLGANTGEGLRLTPYGQTACALDVTGKLSSLGKKQGMSIKAIDLEL</sequence>
<proteinExistence type="predicted"/>
<gene>
    <name evidence="2" type="ORF">MM415A00408_0007</name>
    <name evidence="1" type="ORF">MM415B00786_0007</name>
</gene>
<accession>A0A6M3IXV3</accession>
<dbReference type="EMBL" id="MT142487">
    <property type="protein sequence ID" value="QJA82414.1"/>
    <property type="molecule type" value="Genomic_DNA"/>
</dbReference>
<evidence type="ECO:0000313" key="1">
    <source>
        <dbReference type="EMBL" id="QJA62393.1"/>
    </source>
</evidence>